<evidence type="ECO:0000313" key="10">
    <source>
        <dbReference type="Proteomes" id="UP000018542"/>
    </source>
</evidence>
<dbReference type="Proteomes" id="UP000018542">
    <property type="component" value="Chromosome"/>
</dbReference>
<accession>V5SGZ8</accession>
<evidence type="ECO:0000256" key="7">
    <source>
        <dbReference type="ARBA" id="ARBA00023136"/>
    </source>
</evidence>
<dbReference type="PANTHER" id="PTHR36838:SF3">
    <property type="entry name" value="TRANSPORTER AUXIN EFFLUX CARRIER EC FAMILY"/>
    <property type="match status" value="1"/>
</dbReference>
<dbReference type="InterPro" id="IPR038770">
    <property type="entry name" value="Na+/solute_symporter_sf"/>
</dbReference>
<protein>
    <submittedName>
        <fullName evidence="9">Transporter</fullName>
    </submittedName>
</protein>
<feature type="transmembrane region" description="Helical" evidence="8">
    <location>
        <begin position="34"/>
        <end position="53"/>
    </location>
</feature>
<dbReference type="GO" id="GO:0005886">
    <property type="term" value="C:plasma membrane"/>
    <property type="evidence" value="ECO:0007669"/>
    <property type="project" value="UniProtKB-SubCell"/>
</dbReference>
<dbReference type="GO" id="GO:0055085">
    <property type="term" value="P:transmembrane transport"/>
    <property type="evidence" value="ECO:0007669"/>
    <property type="project" value="InterPro"/>
</dbReference>
<keyword evidence="6 8" id="KW-1133">Transmembrane helix</keyword>
<dbReference type="PATRIC" id="fig|1029756.8.peg.2943"/>
<dbReference type="Gene3D" id="1.20.1530.20">
    <property type="match status" value="1"/>
</dbReference>
<feature type="transmembrane region" description="Helical" evidence="8">
    <location>
        <begin position="257"/>
        <end position="277"/>
    </location>
</feature>
<keyword evidence="5 8" id="KW-0812">Transmembrane</keyword>
<dbReference type="HOGENOM" id="CLU_056175_2_1_5"/>
<keyword evidence="10" id="KW-1185">Reference proteome</keyword>
<comment type="subcellular location">
    <subcellularLocation>
        <location evidence="1">Cell membrane</location>
        <topology evidence="1">Multi-pass membrane protein</topology>
    </subcellularLocation>
</comment>
<feature type="transmembrane region" description="Helical" evidence="8">
    <location>
        <begin position="170"/>
        <end position="192"/>
    </location>
</feature>
<sequence>MIAILSLVLPVFALIASGYLVRRIGVIGRPAVSELNRVVVYLALPALLFDVMAHAEPGELAQPGFIAAFGLACGIVFYGTLGLSLLAGRPLAEASLDGLNGSYANTAYMGFPVLLMLFGSDSLVPVTIASILTVCVLFASAIVLIEIGINSERHPLRLAGKVTRSLIRNPLLIAPVAGLLYGQTGLGLPVAAESFLKLLGGAASPLALVVIGLFLAEPRPVGAREVRASAGLALTKLAVQPVLTWGLAILMGVPPQLAAMAVLLAAMPTGTGPFMLAEFYKLPAVVTSAVILVSTLAALVTLPLLMLALGAGPQP</sequence>
<evidence type="ECO:0000256" key="1">
    <source>
        <dbReference type="ARBA" id="ARBA00004651"/>
    </source>
</evidence>
<evidence type="ECO:0000256" key="6">
    <source>
        <dbReference type="ARBA" id="ARBA00022989"/>
    </source>
</evidence>
<keyword evidence="7 8" id="KW-0472">Membrane</keyword>
<keyword evidence="3" id="KW-0813">Transport</keyword>
<comment type="similarity">
    <text evidence="2">Belongs to the auxin efflux carrier (TC 2.A.69) family.</text>
</comment>
<feature type="transmembrane region" description="Helical" evidence="8">
    <location>
        <begin position="123"/>
        <end position="149"/>
    </location>
</feature>
<dbReference type="RefSeq" id="WP_023788147.1">
    <property type="nucleotide sequence ID" value="NC_022997.1"/>
</dbReference>
<dbReference type="STRING" id="1029756.W911_14140"/>
<evidence type="ECO:0000256" key="5">
    <source>
        <dbReference type="ARBA" id="ARBA00022692"/>
    </source>
</evidence>
<evidence type="ECO:0000313" key="9">
    <source>
        <dbReference type="EMBL" id="AHB49305.1"/>
    </source>
</evidence>
<reference evidence="9 10" key="1">
    <citation type="journal article" date="2014" name="Genome Announc.">
        <title>Complete Genome Sequence of Hyphomicrobium nitrativorans Strain NL23, a Denitrifying Bacterium Isolated from Biofilm of a Methanol-Fed Denitrification System Treating Seawater at the Montreal Biodome.</title>
        <authorList>
            <person name="Martineau C."/>
            <person name="Villeneuve C."/>
            <person name="Mauffrey F."/>
            <person name="Villemur R."/>
        </authorList>
    </citation>
    <scope>NUCLEOTIDE SEQUENCE [LARGE SCALE GENOMIC DNA]</scope>
    <source>
        <strain evidence="9">NL23</strain>
    </source>
</reference>
<dbReference type="Pfam" id="PF03547">
    <property type="entry name" value="Mem_trans"/>
    <property type="match status" value="1"/>
</dbReference>
<feature type="transmembrane region" description="Helical" evidence="8">
    <location>
        <begin position="198"/>
        <end position="216"/>
    </location>
</feature>
<evidence type="ECO:0000256" key="3">
    <source>
        <dbReference type="ARBA" id="ARBA00022448"/>
    </source>
</evidence>
<feature type="transmembrane region" description="Helical" evidence="8">
    <location>
        <begin position="65"/>
        <end position="87"/>
    </location>
</feature>
<dbReference type="AlphaFoldDB" id="V5SGZ8"/>
<evidence type="ECO:0000256" key="2">
    <source>
        <dbReference type="ARBA" id="ARBA00010145"/>
    </source>
</evidence>
<dbReference type="OrthoDB" id="7329340at2"/>
<gene>
    <name evidence="9" type="ORF">W911_14140</name>
</gene>
<dbReference type="InterPro" id="IPR004776">
    <property type="entry name" value="Mem_transp_PIN-like"/>
</dbReference>
<organism evidence="9 10">
    <name type="scientific">Hyphomicrobium nitrativorans NL23</name>
    <dbReference type="NCBI Taxonomy" id="1029756"/>
    <lineage>
        <taxon>Bacteria</taxon>
        <taxon>Pseudomonadati</taxon>
        <taxon>Pseudomonadota</taxon>
        <taxon>Alphaproteobacteria</taxon>
        <taxon>Hyphomicrobiales</taxon>
        <taxon>Hyphomicrobiaceae</taxon>
        <taxon>Hyphomicrobium</taxon>
    </lineage>
</organism>
<evidence type="ECO:0000256" key="4">
    <source>
        <dbReference type="ARBA" id="ARBA00022475"/>
    </source>
</evidence>
<keyword evidence="4" id="KW-1003">Cell membrane</keyword>
<dbReference type="EMBL" id="CP006912">
    <property type="protein sequence ID" value="AHB49305.1"/>
    <property type="molecule type" value="Genomic_DNA"/>
</dbReference>
<proteinExistence type="inferred from homology"/>
<feature type="transmembrane region" description="Helical" evidence="8">
    <location>
        <begin position="228"/>
        <end position="251"/>
    </location>
</feature>
<dbReference type="PANTHER" id="PTHR36838">
    <property type="entry name" value="AUXIN EFFLUX CARRIER FAMILY PROTEIN"/>
    <property type="match status" value="1"/>
</dbReference>
<name>V5SGZ8_9HYPH</name>
<evidence type="ECO:0000256" key="8">
    <source>
        <dbReference type="SAM" id="Phobius"/>
    </source>
</evidence>
<dbReference type="KEGG" id="hni:W911_14140"/>
<feature type="transmembrane region" description="Helical" evidence="8">
    <location>
        <begin position="289"/>
        <end position="311"/>
    </location>
</feature>